<gene>
    <name evidence="6" type="ORF">SAMN06265360_11971</name>
</gene>
<evidence type="ECO:0000313" key="7">
    <source>
        <dbReference type="Proteomes" id="UP000198348"/>
    </source>
</evidence>
<dbReference type="GO" id="GO:0000976">
    <property type="term" value="F:transcription cis-regulatory region binding"/>
    <property type="evidence" value="ECO:0007669"/>
    <property type="project" value="TreeGrafter"/>
</dbReference>
<keyword evidence="7" id="KW-1185">Reference proteome</keyword>
<keyword evidence="3" id="KW-0804">Transcription</keyword>
<evidence type="ECO:0000313" key="6">
    <source>
        <dbReference type="EMBL" id="SNR78837.1"/>
    </source>
</evidence>
<evidence type="ECO:0000256" key="2">
    <source>
        <dbReference type="ARBA" id="ARBA00023125"/>
    </source>
</evidence>
<dbReference type="AlphaFoldDB" id="A0A238Z602"/>
<dbReference type="PROSITE" id="PS50977">
    <property type="entry name" value="HTH_TETR_2"/>
    <property type="match status" value="1"/>
</dbReference>
<dbReference type="EMBL" id="FZNW01000019">
    <property type="protein sequence ID" value="SNR78837.1"/>
    <property type="molecule type" value="Genomic_DNA"/>
</dbReference>
<dbReference type="InterPro" id="IPR001647">
    <property type="entry name" value="HTH_TetR"/>
</dbReference>
<dbReference type="PANTHER" id="PTHR30055">
    <property type="entry name" value="HTH-TYPE TRANSCRIPTIONAL REGULATOR RUTR"/>
    <property type="match status" value="1"/>
</dbReference>
<dbReference type="Proteomes" id="UP000198348">
    <property type="component" value="Unassembled WGS sequence"/>
</dbReference>
<dbReference type="GO" id="GO:0003700">
    <property type="term" value="F:DNA-binding transcription factor activity"/>
    <property type="evidence" value="ECO:0007669"/>
    <property type="project" value="TreeGrafter"/>
</dbReference>
<reference evidence="6 7" key="1">
    <citation type="submission" date="2017-06" db="EMBL/GenBank/DDBJ databases">
        <authorList>
            <person name="Kim H.J."/>
            <person name="Triplett B.A."/>
        </authorList>
    </citation>
    <scope>NUCLEOTIDE SEQUENCE [LARGE SCALE GENOMIC DNA]</scope>
    <source>
        <strain evidence="6 7">DSM 45207</strain>
    </source>
</reference>
<name>A0A238Z602_9PSEU</name>
<dbReference type="InterPro" id="IPR025996">
    <property type="entry name" value="MT1864/Rv1816-like_C"/>
</dbReference>
<dbReference type="Pfam" id="PF00440">
    <property type="entry name" value="TetR_N"/>
    <property type="match status" value="1"/>
</dbReference>
<dbReference type="Gene3D" id="1.10.357.10">
    <property type="entry name" value="Tetracycline Repressor, domain 2"/>
    <property type="match status" value="1"/>
</dbReference>
<organism evidence="6 7">
    <name type="scientific">Haloechinothrix alba</name>
    <dbReference type="NCBI Taxonomy" id="664784"/>
    <lineage>
        <taxon>Bacteria</taxon>
        <taxon>Bacillati</taxon>
        <taxon>Actinomycetota</taxon>
        <taxon>Actinomycetes</taxon>
        <taxon>Pseudonocardiales</taxon>
        <taxon>Pseudonocardiaceae</taxon>
        <taxon>Haloechinothrix</taxon>
    </lineage>
</organism>
<feature type="DNA-binding region" description="H-T-H motif" evidence="4">
    <location>
        <begin position="29"/>
        <end position="48"/>
    </location>
</feature>
<dbReference type="InterPro" id="IPR050109">
    <property type="entry name" value="HTH-type_TetR-like_transc_reg"/>
</dbReference>
<dbReference type="InterPro" id="IPR036271">
    <property type="entry name" value="Tet_transcr_reg_TetR-rel_C_sf"/>
</dbReference>
<dbReference type="PANTHER" id="PTHR30055:SF234">
    <property type="entry name" value="HTH-TYPE TRANSCRIPTIONAL REGULATOR BETI"/>
    <property type="match status" value="1"/>
</dbReference>
<protein>
    <submittedName>
        <fullName evidence="6">Transcriptional regulator, TetR family</fullName>
    </submittedName>
</protein>
<dbReference type="Pfam" id="PF13305">
    <property type="entry name" value="TetR_C_33"/>
    <property type="match status" value="1"/>
</dbReference>
<dbReference type="OrthoDB" id="9802498at2"/>
<dbReference type="RefSeq" id="WP_089302745.1">
    <property type="nucleotide sequence ID" value="NZ_FZNW01000019.1"/>
</dbReference>
<evidence type="ECO:0000256" key="3">
    <source>
        <dbReference type="ARBA" id="ARBA00023163"/>
    </source>
</evidence>
<dbReference type="Gene3D" id="1.10.10.60">
    <property type="entry name" value="Homeodomain-like"/>
    <property type="match status" value="1"/>
</dbReference>
<feature type="domain" description="HTH tetR-type" evidence="5">
    <location>
        <begin position="6"/>
        <end position="66"/>
    </location>
</feature>
<proteinExistence type="predicted"/>
<dbReference type="SUPFAM" id="SSF46689">
    <property type="entry name" value="Homeodomain-like"/>
    <property type="match status" value="1"/>
</dbReference>
<evidence type="ECO:0000256" key="1">
    <source>
        <dbReference type="ARBA" id="ARBA00023015"/>
    </source>
</evidence>
<dbReference type="InterPro" id="IPR009057">
    <property type="entry name" value="Homeodomain-like_sf"/>
</dbReference>
<keyword evidence="2 4" id="KW-0238">DNA-binding</keyword>
<keyword evidence="1" id="KW-0805">Transcription regulation</keyword>
<sequence>MDRRKERTVAALLRAAEEVFRERSADDVTVEELAERAGVAVGSIYNHFGSKAGLQAAVVEHALQADRDFMDRAYAAGTTPLERIYAAAEEYLAFYLAYPDYFRMLAFPNSPGQYQAGQELADRLARSVDEQNKRLVAALRQGIEAGELREVDPEEVATVLWAAWNGIISLGWRPDRLRHDEAQLRQLLRVATDVVGDGLLVGDQQSSSGR</sequence>
<dbReference type="PRINTS" id="PR00455">
    <property type="entry name" value="HTHTETR"/>
</dbReference>
<evidence type="ECO:0000259" key="5">
    <source>
        <dbReference type="PROSITE" id="PS50977"/>
    </source>
</evidence>
<accession>A0A238Z602</accession>
<evidence type="ECO:0000256" key="4">
    <source>
        <dbReference type="PROSITE-ProRule" id="PRU00335"/>
    </source>
</evidence>
<dbReference type="SUPFAM" id="SSF48498">
    <property type="entry name" value="Tetracyclin repressor-like, C-terminal domain"/>
    <property type="match status" value="1"/>
</dbReference>